<dbReference type="InterPro" id="IPR019535">
    <property type="entry name" value="ICE2_C"/>
</dbReference>
<evidence type="ECO:0000313" key="2">
    <source>
        <dbReference type="EMBL" id="OQR95042.1"/>
    </source>
</evidence>
<keyword evidence="3" id="KW-1185">Reference proteome</keyword>
<organism evidence="2 3">
    <name type="scientific">Thraustotheca clavata</name>
    <dbReference type="NCBI Taxonomy" id="74557"/>
    <lineage>
        <taxon>Eukaryota</taxon>
        <taxon>Sar</taxon>
        <taxon>Stramenopiles</taxon>
        <taxon>Oomycota</taxon>
        <taxon>Saprolegniomycetes</taxon>
        <taxon>Saprolegniales</taxon>
        <taxon>Achlyaceae</taxon>
        <taxon>Thraustotheca</taxon>
    </lineage>
</organism>
<accession>A0A1V9ZAS0</accession>
<dbReference type="GO" id="GO:0042796">
    <property type="term" value="P:snRNA transcription by RNA polymerase III"/>
    <property type="evidence" value="ECO:0007669"/>
    <property type="project" value="TreeGrafter"/>
</dbReference>
<dbReference type="Proteomes" id="UP000243217">
    <property type="component" value="Unassembled WGS sequence"/>
</dbReference>
<sequence>MNIPLPTSSKNWLTEEAYDYYSMHGSIFGPLPPSILPKESKNDSVQKLLIAQQSCFDDCMHARKTTLLNTQHATYLELFQKKANALQRGFPDILALSEDERRVWDSLQAKVAIEQNEFRKHFNNMVKKDFAVLTALPEHIEKSVDEYLRQCCSQAKLLYPQNYDAVSTIPLAITDSINTPKHVARVGTRNSTPTLMQPLPAPRTNITKDIKWQSGTVLSKDSEALRLMNELRCDISLAASTLSTLFNHSNGKFREEFNIPVAIVQDANKKMAILDKPLVDAVWSARKKLTKYTRKLLKSEISELPEQHVYEYHTWQFGAKQVLLRIQPHAYDQKTKKTVNIHTKIDYEWCTTPESTTESERTQMWLHSWIRGNASIVLGRFNGSGSQLIQLNQESLSSITSNRENPLTKFTLVQDILNHVCELPLGQYIVSYTFAQPEIRVYSHTPEATALNLHERLDSAGRWDRTKLDINLPEWPFPDQIPYTFLQHSYCKNYFESNGTCPRIAQGRRCGLVHLKPNKRKANQYIIQSVVGTQFKKEQPGRKPKFQFCKLALEDRCFQKDCALEHMNLHEFMCRFAREYAETNMSKHDKGTKRKATEP</sequence>
<evidence type="ECO:0000313" key="3">
    <source>
        <dbReference type="Proteomes" id="UP000243217"/>
    </source>
</evidence>
<comment type="caution">
    <text evidence="2">The sequence shown here is derived from an EMBL/GenBank/DDBJ whole genome shotgun (WGS) entry which is preliminary data.</text>
</comment>
<dbReference type="Pfam" id="PF10505">
    <property type="entry name" value="NARG2_C"/>
    <property type="match status" value="1"/>
</dbReference>
<dbReference type="EMBL" id="JNBS01002148">
    <property type="protein sequence ID" value="OQR95042.1"/>
    <property type="molecule type" value="Genomic_DNA"/>
</dbReference>
<reference evidence="2 3" key="1">
    <citation type="journal article" date="2014" name="Genome Biol. Evol.">
        <title>The secreted proteins of Achlya hypogyna and Thraustotheca clavata identify the ancestral oomycete secretome and reveal gene acquisitions by horizontal gene transfer.</title>
        <authorList>
            <person name="Misner I."/>
            <person name="Blouin N."/>
            <person name="Leonard G."/>
            <person name="Richards T.A."/>
            <person name="Lane C.E."/>
        </authorList>
    </citation>
    <scope>NUCLEOTIDE SEQUENCE [LARGE SCALE GENOMIC DNA]</scope>
    <source>
        <strain evidence="2 3">ATCC 34112</strain>
    </source>
</reference>
<protein>
    <recommendedName>
        <fullName evidence="1">Little elongation complex subunit 2 C-terminal domain-containing protein</fullName>
    </recommendedName>
</protein>
<evidence type="ECO:0000259" key="1">
    <source>
        <dbReference type="Pfam" id="PF10505"/>
    </source>
</evidence>
<dbReference type="AlphaFoldDB" id="A0A1V9ZAS0"/>
<dbReference type="GO" id="GO:0008023">
    <property type="term" value="C:transcription elongation factor complex"/>
    <property type="evidence" value="ECO:0007669"/>
    <property type="project" value="InterPro"/>
</dbReference>
<feature type="domain" description="Little elongation complex subunit 2 C-terminal" evidence="1">
    <location>
        <begin position="305"/>
        <end position="460"/>
    </location>
</feature>
<dbReference type="GO" id="GO:0042795">
    <property type="term" value="P:snRNA transcription by RNA polymerase II"/>
    <property type="evidence" value="ECO:0007669"/>
    <property type="project" value="TreeGrafter"/>
</dbReference>
<dbReference type="GO" id="GO:0045945">
    <property type="term" value="P:positive regulation of transcription by RNA polymerase III"/>
    <property type="evidence" value="ECO:0007669"/>
    <property type="project" value="TreeGrafter"/>
</dbReference>
<dbReference type="PANTHER" id="PTHR14633">
    <property type="entry name" value="LITTLE ELONGATION COMPLEX SUBUNIT 2"/>
    <property type="match status" value="1"/>
</dbReference>
<dbReference type="PANTHER" id="PTHR14633:SF3">
    <property type="entry name" value="LITTLE ELONGATION COMPLEX SUBUNIT 2"/>
    <property type="match status" value="1"/>
</dbReference>
<gene>
    <name evidence="2" type="ORF">THRCLA_08032</name>
</gene>
<proteinExistence type="predicted"/>
<dbReference type="OrthoDB" id="289162at2759"/>
<name>A0A1V9ZAS0_9STRA</name>